<dbReference type="Gene3D" id="1.10.10.60">
    <property type="entry name" value="Homeodomain-like"/>
    <property type="match status" value="1"/>
</dbReference>
<dbReference type="EMBL" id="JAAGVY010000040">
    <property type="protein sequence ID" value="NEN25114.1"/>
    <property type="molecule type" value="Genomic_DNA"/>
</dbReference>
<feature type="domain" description="HTH araC/xylS-type" evidence="4">
    <location>
        <begin position="145"/>
        <end position="247"/>
    </location>
</feature>
<gene>
    <name evidence="5" type="ORF">G3O08_16560</name>
</gene>
<evidence type="ECO:0000256" key="2">
    <source>
        <dbReference type="ARBA" id="ARBA00023125"/>
    </source>
</evidence>
<dbReference type="PANTHER" id="PTHR46796">
    <property type="entry name" value="HTH-TYPE TRANSCRIPTIONAL ACTIVATOR RHAS-RELATED"/>
    <property type="match status" value="1"/>
</dbReference>
<evidence type="ECO:0000313" key="5">
    <source>
        <dbReference type="EMBL" id="NEN25114.1"/>
    </source>
</evidence>
<dbReference type="AlphaFoldDB" id="A0A7K3WUD6"/>
<evidence type="ECO:0000313" key="6">
    <source>
        <dbReference type="Proteomes" id="UP000486602"/>
    </source>
</evidence>
<evidence type="ECO:0000256" key="3">
    <source>
        <dbReference type="ARBA" id="ARBA00023163"/>
    </source>
</evidence>
<keyword evidence="1" id="KW-0805">Transcription regulation</keyword>
<name>A0A7K3WUD6_9FLAO</name>
<accession>A0A7K3WUD6</accession>
<sequence>MRNFSYYIHKNERSNYQEQFQYYPHYRNAITSYVASNVEFSNLGSHITPNRNKPVTTLFSRNYDAALNVNLQGRFYKLGIAFEPLGLNHFIDKPFSEIAPERVNLFTGFGNDYQDLVKKLLKSENSPVTELDTFLLSQKKEFSNQRLQSVLDILFERGCELSVQTLAENEEVSRKTVLRDFQKDLACSVKTYQSLIRFRQALNNYQQADKKTSFTELALQHSYYDQPAFIKNFKQITGFNPRHFFEKLKQYGNADTFWSTD</sequence>
<reference evidence="5 6" key="1">
    <citation type="submission" date="2020-02" db="EMBL/GenBank/DDBJ databases">
        <title>Out from the shadows clarifying the taxonomy of the family Cryomorphaceae and related taxa by utilizing the GTDB taxonomic framework.</title>
        <authorList>
            <person name="Bowman J.P."/>
        </authorList>
    </citation>
    <scope>NUCLEOTIDE SEQUENCE [LARGE SCALE GENOMIC DNA]</scope>
    <source>
        <strain evidence="5 6">QSSC 1-22</strain>
    </source>
</reference>
<keyword evidence="2" id="KW-0238">DNA-binding</keyword>
<dbReference type="SMART" id="SM00342">
    <property type="entry name" value="HTH_ARAC"/>
    <property type="match status" value="1"/>
</dbReference>
<protein>
    <submittedName>
        <fullName evidence="5">Helix-turn-helix transcriptional regulator</fullName>
    </submittedName>
</protein>
<comment type="caution">
    <text evidence="5">The sequence shown here is derived from an EMBL/GenBank/DDBJ whole genome shotgun (WGS) entry which is preliminary data.</text>
</comment>
<keyword evidence="3" id="KW-0804">Transcription</keyword>
<organism evidence="5 6">
    <name type="scientific">Cryomorpha ignava</name>
    <dbReference type="NCBI Taxonomy" id="101383"/>
    <lineage>
        <taxon>Bacteria</taxon>
        <taxon>Pseudomonadati</taxon>
        <taxon>Bacteroidota</taxon>
        <taxon>Flavobacteriia</taxon>
        <taxon>Flavobacteriales</taxon>
        <taxon>Cryomorphaceae</taxon>
        <taxon>Cryomorpha</taxon>
    </lineage>
</organism>
<dbReference type="Pfam" id="PF12833">
    <property type="entry name" value="HTH_18"/>
    <property type="match status" value="1"/>
</dbReference>
<keyword evidence="6" id="KW-1185">Reference proteome</keyword>
<dbReference type="InterPro" id="IPR018060">
    <property type="entry name" value="HTH_AraC"/>
</dbReference>
<dbReference type="PROSITE" id="PS01124">
    <property type="entry name" value="HTH_ARAC_FAMILY_2"/>
    <property type="match status" value="1"/>
</dbReference>
<dbReference type="InterPro" id="IPR050204">
    <property type="entry name" value="AraC_XylS_family_regulators"/>
</dbReference>
<evidence type="ECO:0000259" key="4">
    <source>
        <dbReference type="PROSITE" id="PS01124"/>
    </source>
</evidence>
<dbReference type="Proteomes" id="UP000486602">
    <property type="component" value="Unassembled WGS sequence"/>
</dbReference>
<proteinExistence type="predicted"/>
<dbReference type="RefSeq" id="WP_163286573.1">
    <property type="nucleotide sequence ID" value="NZ_JAAGVY010000040.1"/>
</dbReference>
<evidence type="ECO:0000256" key="1">
    <source>
        <dbReference type="ARBA" id="ARBA00023015"/>
    </source>
</evidence>
<dbReference type="GO" id="GO:0043565">
    <property type="term" value="F:sequence-specific DNA binding"/>
    <property type="evidence" value="ECO:0007669"/>
    <property type="project" value="InterPro"/>
</dbReference>
<dbReference type="GO" id="GO:0003700">
    <property type="term" value="F:DNA-binding transcription factor activity"/>
    <property type="evidence" value="ECO:0007669"/>
    <property type="project" value="InterPro"/>
</dbReference>
<dbReference type="PANTHER" id="PTHR46796:SF13">
    <property type="entry name" value="HTH-TYPE TRANSCRIPTIONAL ACTIVATOR RHAS"/>
    <property type="match status" value="1"/>
</dbReference>